<proteinExistence type="predicted"/>
<evidence type="ECO:0000256" key="1">
    <source>
        <dbReference type="SAM" id="MobiDB-lite"/>
    </source>
</evidence>
<feature type="region of interest" description="Disordered" evidence="1">
    <location>
        <begin position="98"/>
        <end position="126"/>
    </location>
</feature>
<sequence>MPINFKGATLKAGKGGDGKTGGGRGGQIGCDNSGNVILDFEQAKLYECLELRNSSIAGGRGGNGIATGPGGEGGCILSRNKGVLLIGAVGADIAGNGGRGGKEGGSGGHAGGIAIGNKDGDRDAVEGDGDAIQVEDVEEDLKIYWFQPKAEKAVDVFGRLFFIQRQLLSDNMKDEKVKTEEMLIDISRSIDGSCDDIKDEKVKTEQMLINIPRSLKEKVQRTTAIADKRLNKYLEGSLRYVDTAVEPWATQLAGLRESIWQVAFMEARVNEAIVTLLNDGTAHEGAQSTIISLILNEYVEAFWALSPSSDYEESPQNRPLGFVTILRITNICSTLRTIALNTTTIWCHLSLNWPNVVVSNFSTRSLGLSPKISMSHREGEFPPKASVFLLERLPMTREINLEILCAHSSQPSVSSIKTINRNASIAEVFARISHCPAPHLKELILRYNDHFTKRPADLADGAPVVPDIVFANCQNLRSLNLEGFAIPLLKEHATLKGLRFLSVRCTGDMQKIVSFGGLQYASRQTNLSHLHNFLSNTPDIERLTLELVRGWTRSFETANVVELTKCKEINILISPDPLTMSTTVSSLAALQLFPTGVFSALRCPQLSRLSITCLKIKRNDPFASYAHLPLYIHELAKRAKLLHLSHGNNGGELSAKLYHDLSTEESVAIPYCSFTTVLESLDIEDHQSRPSQRYGRGPSQTPLLFDPEWVGQICKTVSPIRHVWEKNPPTIASCQALLKHYPSITRLIIHEGVAETRENFIRALHDPLICPNLQELGINGDHSHLEEIKRTFSHRKANSLTLNRIYLFADISYNYHIVRQSDSMKSVALNCVHEFFTDCPDIV</sequence>
<dbReference type="EMBL" id="KV419397">
    <property type="protein sequence ID" value="KZS97471.1"/>
    <property type="molecule type" value="Genomic_DNA"/>
</dbReference>
<organism evidence="2 3">
    <name type="scientific">Sistotremastrum niveocremeum HHB9708</name>
    <dbReference type="NCBI Taxonomy" id="1314777"/>
    <lineage>
        <taxon>Eukaryota</taxon>
        <taxon>Fungi</taxon>
        <taxon>Dikarya</taxon>
        <taxon>Basidiomycota</taxon>
        <taxon>Agaricomycotina</taxon>
        <taxon>Agaricomycetes</taxon>
        <taxon>Sistotremastrales</taxon>
        <taxon>Sistotremastraceae</taxon>
        <taxon>Sertulicium</taxon>
        <taxon>Sertulicium niveocremeum</taxon>
    </lineage>
</organism>
<name>A0A164Z2D5_9AGAM</name>
<evidence type="ECO:0000313" key="3">
    <source>
        <dbReference type="Proteomes" id="UP000076722"/>
    </source>
</evidence>
<evidence type="ECO:0000313" key="2">
    <source>
        <dbReference type="EMBL" id="KZS97471.1"/>
    </source>
</evidence>
<feature type="compositionally biased region" description="Low complexity" evidence="1">
    <location>
        <begin position="1"/>
        <end position="12"/>
    </location>
</feature>
<accession>A0A164Z2D5</accession>
<feature type="compositionally biased region" description="Gly residues" evidence="1">
    <location>
        <begin position="13"/>
        <end position="25"/>
    </location>
</feature>
<keyword evidence="3" id="KW-1185">Reference proteome</keyword>
<dbReference type="Proteomes" id="UP000076722">
    <property type="component" value="Unassembled WGS sequence"/>
</dbReference>
<gene>
    <name evidence="2" type="ORF">SISNIDRAFT_463358</name>
</gene>
<dbReference type="SUPFAM" id="SSF52047">
    <property type="entry name" value="RNI-like"/>
    <property type="match status" value="1"/>
</dbReference>
<dbReference type="Gene3D" id="3.80.10.10">
    <property type="entry name" value="Ribonuclease Inhibitor"/>
    <property type="match status" value="1"/>
</dbReference>
<dbReference type="InterPro" id="IPR032675">
    <property type="entry name" value="LRR_dom_sf"/>
</dbReference>
<evidence type="ECO:0008006" key="4">
    <source>
        <dbReference type="Google" id="ProtNLM"/>
    </source>
</evidence>
<protein>
    <recommendedName>
        <fullName evidence="4">RNI-like protein</fullName>
    </recommendedName>
</protein>
<dbReference type="AlphaFoldDB" id="A0A164Z2D5"/>
<reference evidence="2 3" key="1">
    <citation type="journal article" date="2016" name="Mol. Biol. Evol.">
        <title>Comparative Genomics of Early-Diverging Mushroom-Forming Fungi Provides Insights into the Origins of Lignocellulose Decay Capabilities.</title>
        <authorList>
            <person name="Nagy L.G."/>
            <person name="Riley R."/>
            <person name="Tritt A."/>
            <person name="Adam C."/>
            <person name="Daum C."/>
            <person name="Floudas D."/>
            <person name="Sun H."/>
            <person name="Yadav J.S."/>
            <person name="Pangilinan J."/>
            <person name="Larsson K.H."/>
            <person name="Matsuura K."/>
            <person name="Barry K."/>
            <person name="Labutti K."/>
            <person name="Kuo R."/>
            <person name="Ohm R.A."/>
            <person name="Bhattacharya S.S."/>
            <person name="Shirouzu T."/>
            <person name="Yoshinaga Y."/>
            <person name="Martin F.M."/>
            <person name="Grigoriev I.V."/>
            <person name="Hibbett D.S."/>
        </authorList>
    </citation>
    <scope>NUCLEOTIDE SEQUENCE [LARGE SCALE GENOMIC DNA]</scope>
    <source>
        <strain evidence="2 3">HHB9708</strain>
    </source>
</reference>
<feature type="compositionally biased region" description="Gly residues" evidence="1">
    <location>
        <begin position="98"/>
        <end position="114"/>
    </location>
</feature>
<feature type="region of interest" description="Disordered" evidence="1">
    <location>
        <begin position="1"/>
        <end position="25"/>
    </location>
</feature>